<dbReference type="AlphaFoldDB" id="A0AAV7VQ62"/>
<evidence type="ECO:0000313" key="2">
    <source>
        <dbReference type="Proteomes" id="UP001066276"/>
    </source>
</evidence>
<keyword evidence="2" id="KW-1185">Reference proteome</keyword>
<organism evidence="1 2">
    <name type="scientific">Pleurodeles waltl</name>
    <name type="common">Iberian ribbed newt</name>
    <dbReference type="NCBI Taxonomy" id="8319"/>
    <lineage>
        <taxon>Eukaryota</taxon>
        <taxon>Metazoa</taxon>
        <taxon>Chordata</taxon>
        <taxon>Craniata</taxon>
        <taxon>Vertebrata</taxon>
        <taxon>Euteleostomi</taxon>
        <taxon>Amphibia</taxon>
        <taxon>Batrachia</taxon>
        <taxon>Caudata</taxon>
        <taxon>Salamandroidea</taxon>
        <taxon>Salamandridae</taxon>
        <taxon>Pleurodelinae</taxon>
        <taxon>Pleurodeles</taxon>
    </lineage>
</organism>
<dbReference type="Proteomes" id="UP001066276">
    <property type="component" value="Chromosome 2_1"/>
</dbReference>
<proteinExistence type="predicted"/>
<comment type="caution">
    <text evidence="1">The sequence shown here is derived from an EMBL/GenBank/DDBJ whole genome shotgun (WGS) entry which is preliminary data.</text>
</comment>
<dbReference type="EMBL" id="JANPWB010000003">
    <property type="protein sequence ID" value="KAJ1202194.1"/>
    <property type="molecule type" value="Genomic_DNA"/>
</dbReference>
<dbReference type="Gene3D" id="3.30.70.1820">
    <property type="entry name" value="L1 transposable element, RRM domain"/>
    <property type="match status" value="1"/>
</dbReference>
<dbReference type="PANTHER" id="PTHR11505">
    <property type="entry name" value="L1 TRANSPOSABLE ELEMENT-RELATED"/>
    <property type="match status" value="1"/>
</dbReference>
<evidence type="ECO:0000313" key="1">
    <source>
        <dbReference type="EMBL" id="KAJ1202194.1"/>
    </source>
</evidence>
<name>A0AAV7VQ62_PLEWA</name>
<sequence>MAMPADPRAVDALYRIFQEITAVGRCLEAMDLKISDLSMAFSSIRMDIACFREKVTDLDQCLTTVEEHIKMVPEHDAELRTMHAKITDLVDRSRRDNIRFFGIPERKEGINIKAYLKSLLPKLTGLTFSPPLEFQRVTSGRPRPTIACFLRHEQAHLVLSTAQSQGPFFLESYEVRVVADFSRMTNEKRKAFLALCLQLWKMDIKFGLFEPALTMGCGIGDDQRDAPLANVQRREQQRALKDCIVKSRHENTQAPSASLCRCLEHAKMKLSSRFTSRAEYALQRLKGRHCEHGEKAGRLLAAQLCQREATLAILALYITHGSIIT</sequence>
<accession>A0AAV7VQ62</accession>
<reference evidence="1" key="1">
    <citation type="journal article" date="2022" name="bioRxiv">
        <title>Sequencing and chromosome-scale assembly of the giantPleurodeles waltlgenome.</title>
        <authorList>
            <person name="Brown T."/>
            <person name="Elewa A."/>
            <person name="Iarovenko S."/>
            <person name="Subramanian E."/>
            <person name="Araus A.J."/>
            <person name="Petzold A."/>
            <person name="Susuki M."/>
            <person name="Suzuki K.-i.T."/>
            <person name="Hayashi T."/>
            <person name="Toyoda A."/>
            <person name="Oliveira C."/>
            <person name="Osipova E."/>
            <person name="Leigh N.D."/>
            <person name="Simon A."/>
            <person name="Yun M.H."/>
        </authorList>
    </citation>
    <scope>NUCLEOTIDE SEQUENCE</scope>
    <source>
        <strain evidence="1">20211129_DDA</strain>
        <tissue evidence="1">Liver</tissue>
    </source>
</reference>
<gene>
    <name evidence="1" type="ORF">NDU88_005995</name>
</gene>
<dbReference type="InterPro" id="IPR004244">
    <property type="entry name" value="Transposase_22"/>
</dbReference>
<protein>
    <submittedName>
        <fullName evidence="1">Uncharacterized protein</fullName>
    </submittedName>
</protein>